<dbReference type="InterPro" id="IPR043365">
    <property type="entry name" value="NWD1"/>
</dbReference>
<evidence type="ECO:0000259" key="5">
    <source>
        <dbReference type="Pfam" id="PF13271"/>
    </source>
</evidence>
<dbReference type="InterPro" id="IPR036322">
    <property type="entry name" value="WD40_repeat_dom_sf"/>
</dbReference>
<evidence type="ECO:0000256" key="1">
    <source>
        <dbReference type="ARBA" id="ARBA00022574"/>
    </source>
</evidence>
<dbReference type="Pfam" id="PF13271">
    <property type="entry name" value="DUF4062"/>
    <property type="match status" value="1"/>
</dbReference>
<reference evidence="7" key="1">
    <citation type="submission" date="2025-08" db="UniProtKB">
        <authorList>
            <consortium name="Ensembl"/>
        </authorList>
    </citation>
    <scope>IDENTIFICATION</scope>
</reference>
<dbReference type="GO" id="GO:0005730">
    <property type="term" value="C:nucleolus"/>
    <property type="evidence" value="ECO:0007669"/>
    <property type="project" value="Ensembl"/>
</dbReference>
<dbReference type="Gene3D" id="3.40.50.300">
    <property type="entry name" value="P-loop containing nucleotide triphosphate hydrolases"/>
    <property type="match status" value="1"/>
</dbReference>
<dbReference type="Proteomes" id="UP000694392">
    <property type="component" value="Unplaced"/>
</dbReference>
<feature type="repeat" description="WD" evidence="3">
    <location>
        <begin position="908"/>
        <end position="949"/>
    </location>
</feature>
<sequence length="1552" mass="171693">MSFSCLSLDTRRDLLQGKMVPLPFQPSNLVRIFVSSASSDMAAEREALLQTAYPEVQVFCQKHGLMFEVIDLKWGVPELGDRDHRSIQLCLDEIESCQKLSMGPSFIALLGDRYGHRPLPRFIEEREFEALSSQLLEEAGVTQLLAQWYRKDENAIPSTYVLQRLPQRQGRGSLEGDLAAVLRRAAWEAEKHGLISPEQRERYQKSETQWEIERGLFSSGDSETGATVFLREVEDPQAHAEDGVSRNLGVDVEEEGAEEQQLLTNLKERMTSYSPKLVKVHTVPALSREPTNPRSKTRTKYLKELCKQLIAATNHQVLGSLRSQEGGNEELEGLFSELAHHMALGRERGKAFCGRRDLLDSICQSISQNDNRTHPPLIIHGMPGSGKATLLCQLCERVPAVLGQETVVALRLLGTSQLSSTPHNLLRNICLQVCPALGLPSPGAQVAKGNDGTSVLFFHNLLLSVSRSSTRSLVLILGSVEQLDYLDGAHRLHWLPKSCPPKVHIIVSTLAAANHGPLQTLREAIPEPEAYFEVEPLSSEQVVEMLTMLMVLARRRLTPAQQDLFQHSFPEGGHPLLLELAFNEAKRWASYTLPSELAIATTVSEAMHSLCERLEKLHGPLLVSHTLGYLACSRNGLSEAELKDILSLDDGVLSEIYQHQPPPSKSILRLPPLVWAQLRRDIGECLQERRADSFVLLTLAHRQFAAVVQGRYLSGPESTKRHLLLADFFRGTWSWGMKKPAVLPTLSKPLNADRKVAPQPLWFSDTVTNKRKLNELPFHLLSSGQMEALKQDVLGNMSWFTCRILATGAASLADDFTLCIKHTSCPEMRLVRDTLLLLKPTIDSLQGGASVIYTEVLARLHSFVPSYPDLIGLLCQQCVSWFSACPHPVLIPLCGFLQPPAGPLRTTLTGFLKGVTVLELCADRMVLVGGSQDGSLMVWNMKDIEVMHFLTGHSAEVRCVRMFGKGTRAVSAAMDGTLCLWNLNSGREEFSIKDAHSGEQHLCQLHVDEKNRIVYSTSGSKVNAWHLDTAALAFQISGDVWLCTAVFVPRMVVMTVSEGGGLSLWDSSTGELRFKHQLSGLQEEAPMCSVLLQKQGRMVVGFSRGSLSMVLLEKLPMEVHFVVLSEDETLLAAGFGQHVRVFLAGSKGFHRFLAADLEHQGLVQAAAISSDNTTIVTGSSPSAPCLQVWDLTYNCTHKTVPPSVACIDRPALSHNGNYIYFPQAGNSHKIIIWDSVGGVESDTLDASAPVRCLEVAEERRLLFAGLASGALLVFPLDSQQQDVVCIPPPESRKPINHMALSRQEEQLAVAYSDLVLVLDLSPGEPCPVLDGPVYTFYTQLPAAVISSVALLAQYRVLYGMTSGELFLYDCPQAKVSPLEAHRSKVTCLETSHRERWALSGSEDSQQCLWDLELCQLEHEMCYNKVTGRESACFSKDDKYLYAGSQDRCITVWDVSSGALLVVQFVYASVTRIVPTADGFIATTRLGYLIRERLRCSQSISPQYDPLQNIKATCIVKSRKREEADPRGQQGSVGNLSRSQIRANKLSQICKIV</sequence>
<evidence type="ECO:0000256" key="3">
    <source>
        <dbReference type="PROSITE-ProRule" id="PRU00221"/>
    </source>
</evidence>
<dbReference type="GO" id="GO:0005829">
    <property type="term" value="C:cytosol"/>
    <property type="evidence" value="ECO:0007669"/>
    <property type="project" value="Ensembl"/>
</dbReference>
<evidence type="ECO:0000313" key="8">
    <source>
        <dbReference type="Proteomes" id="UP000694392"/>
    </source>
</evidence>
<dbReference type="InterPro" id="IPR027417">
    <property type="entry name" value="P-loop_NTPase"/>
</dbReference>
<dbReference type="PANTHER" id="PTHR45013:SF1">
    <property type="entry name" value="NACHT DOMAIN- AND WD REPEAT-CONTAINING PROTEIN 1"/>
    <property type="match status" value="1"/>
</dbReference>
<evidence type="ECO:0000259" key="4">
    <source>
        <dbReference type="Pfam" id="PF05729"/>
    </source>
</evidence>
<feature type="repeat" description="WD" evidence="3">
    <location>
        <begin position="1433"/>
        <end position="1462"/>
    </location>
</feature>
<reference evidence="7" key="2">
    <citation type="submission" date="2025-09" db="UniProtKB">
        <authorList>
            <consortium name="Ensembl"/>
        </authorList>
    </citation>
    <scope>IDENTIFICATION</scope>
</reference>
<accession>A0A8D0GYE4</accession>
<dbReference type="GO" id="GO:0010628">
    <property type="term" value="P:positive regulation of gene expression"/>
    <property type="evidence" value="ECO:0007669"/>
    <property type="project" value="Ensembl"/>
</dbReference>
<keyword evidence="8" id="KW-1185">Reference proteome</keyword>
<dbReference type="PROSITE" id="PS50082">
    <property type="entry name" value="WD_REPEATS_2"/>
    <property type="match status" value="4"/>
</dbReference>
<dbReference type="Gene3D" id="2.130.10.10">
    <property type="entry name" value="YVTN repeat-like/Quinoprotein amine dehydrogenase"/>
    <property type="match status" value="3"/>
</dbReference>
<dbReference type="SUPFAM" id="SSF50978">
    <property type="entry name" value="WD40 repeat-like"/>
    <property type="match status" value="2"/>
</dbReference>
<organism evidence="7 8">
    <name type="scientific">Sphenodon punctatus</name>
    <name type="common">Tuatara</name>
    <name type="synonym">Hatteria punctata</name>
    <dbReference type="NCBI Taxonomy" id="8508"/>
    <lineage>
        <taxon>Eukaryota</taxon>
        <taxon>Metazoa</taxon>
        <taxon>Chordata</taxon>
        <taxon>Craniata</taxon>
        <taxon>Vertebrata</taxon>
        <taxon>Euteleostomi</taxon>
        <taxon>Lepidosauria</taxon>
        <taxon>Sphenodontia</taxon>
        <taxon>Sphenodontidae</taxon>
        <taxon>Sphenodon</taxon>
    </lineage>
</organism>
<dbReference type="InterPro" id="IPR019775">
    <property type="entry name" value="WD40_repeat_CS"/>
</dbReference>
<evidence type="ECO:0000259" key="6">
    <source>
        <dbReference type="Pfam" id="PF25469"/>
    </source>
</evidence>
<dbReference type="InterPro" id="IPR015943">
    <property type="entry name" value="WD40/YVTN_repeat-like_dom_sf"/>
</dbReference>
<dbReference type="Ensembl" id="ENSSPUT00000012660.1">
    <property type="protein sequence ID" value="ENSSPUP00000011872.1"/>
    <property type="gene ID" value="ENSSPUG00000008997.1"/>
</dbReference>
<feature type="domain" description="NACHT" evidence="4">
    <location>
        <begin position="377"/>
        <end position="546"/>
    </location>
</feature>
<dbReference type="SMART" id="SM00320">
    <property type="entry name" value="WD40"/>
    <property type="match status" value="9"/>
</dbReference>
<feature type="domain" description="DUF4062" evidence="5">
    <location>
        <begin position="31"/>
        <end position="117"/>
    </location>
</feature>
<dbReference type="InterPro" id="IPR057588">
    <property type="entry name" value="NWD1/2-like_WH"/>
</dbReference>
<feature type="repeat" description="WD" evidence="3">
    <location>
        <begin position="1378"/>
        <end position="1412"/>
    </location>
</feature>
<evidence type="ECO:0000256" key="2">
    <source>
        <dbReference type="ARBA" id="ARBA00022737"/>
    </source>
</evidence>
<protein>
    <submittedName>
        <fullName evidence="7">NACHT and WD repeat domain containing 1</fullName>
    </submittedName>
</protein>
<dbReference type="Pfam" id="PF05729">
    <property type="entry name" value="NACHT"/>
    <property type="match status" value="1"/>
</dbReference>
<dbReference type="PROSITE" id="PS00678">
    <property type="entry name" value="WD_REPEATS_1"/>
    <property type="match status" value="3"/>
</dbReference>
<dbReference type="Pfam" id="PF25469">
    <property type="entry name" value="WHD_NWD1"/>
    <property type="match status" value="1"/>
</dbReference>
<feature type="domain" description="NWD1/2-like winged helix-turn-helix" evidence="6">
    <location>
        <begin position="602"/>
        <end position="716"/>
    </location>
</feature>
<dbReference type="OMA" id="RGVQCVC"/>
<feature type="repeat" description="WD" evidence="3">
    <location>
        <begin position="950"/>
        <end position="991"/>
    </location>
</feature>
<dbReference type="PANTHER" id="PTHR45013">
    <property type="entry name" value="NACHT DOMAIN- AND WD REPEAT-CONTAINING PROTEIN 1"/>
    <property type="match status" value="1"/>
</dbReference>
<keyword evidence="2" id="KW-0677">Repeat</keyword>
<dbReference type="Pfam" id="PF00400">
    <property type="entry name" value="WD40"/>
    <property type="match status" value="3"/>
</dbReference>
<dbReference type="InterPro" id="IPR025139">
    <property type="entry name" value="DUF4062"/>
</dbReference>
<name>A0A8D0GYE4_SPHPU</name>
<keyword evidence="1 3" id="KW-0853">WD repeat</keyword>
<dbReference type="InterPro" id="IPR001680">
    <property type="entry name" value="WD40_rpt"/>
</dbReference>
<gene>
    <name evidence="7" type="primary">NWD1</name>
</gene>
<proteinExistence type="predicted"/>
<dbReference type="SUPFAM" id="SSF52540">
    <property type="entry name" value="P-loop containing nucleoside triphosphate hydrolases"/>
    <property type="match status" value="1"/>
</dbReference>
<dbReference type="GeneTree" id="ENSGT00940000161635"/>
<evidence type="ECO:0000313" key="7">
    <source>
        <dbReference type="Ensembl" id="ENSSPUP00000011872.1"/>
    </source>
</evidence>
<dbReference type="PROSITE" id="PS50294">
    <property type="entry name" value="WD_REPEATS_REGION"/>
    <property type="match status" value="2"/>
</dbReference>
<dbReference type="InterPro" id="IPR007111">
    <property type="entry name" value="NACHT_NTPase"/>
</dbReference>